<evidence type="ECO:0000313" key="1">
    <source>
        <dbReference type="EMBL" id="MDR7092099.1"/>
    </source>
</evidence>
<evidence type="ECO:0000313" key="2">
    <source>
        <dbReference type="Proteomes" id="UP001253595"/>
    </source>
</evidence>
<reference evidence="1 2" key="1">
    <citation type="submission" date="2023-07" db="EMBL/GenBank/DDBJ databases">
        <title>Sorghum-associated microbial communities from plants grown in Nebraska, USA.</title>
        <authorList>
            <person name="Schachtman D."/>
        </authorList>
    </citation>
    <scope>NUCLEOTIDE SEQUENCE [LARGE SCALE GENOMIC DNA]</scope>
    <source>
        <strain evidence="1 2">BE190</strain>
    </source>
</reference>
<keyword evidence="2" id="KW-1185">Reference proteome</keyword>
<comment type="caution">
    <text evidence="1">The sequence shown here is derived from an EMBL/GenBank/DDBJ whole genome shotgun (WGS) entry which is preliminary data.</text>
</comment>
<dbReference type="Proteomes" id="UP001253595">
    <property type="component" value="Unassembled WGS sequence"/>
</dbReference>
<dbReference type="RefSeq" id="WP_310076126.1">
    <property type="nucleotide sequence ID" value="NZ_JAVDVX010000010.1"/>
</dbReference>
<sequence>MTSRTLSHYTPTQIIERCACITLDDLLSRGANARNPMFKRLASFINNATAYDCGAHLLEWPDGSLVLVISHAAHNFSQLSPDTIIAAYGYVGRGCGLIYRDSWGAGHVA</sequence>
<dbReference type="EMBL" id="JAVDVX010000010">
    <property type="protein sequence ID" value="MDR7092099.1"/>
    <property type="molecule type" value="Genomic_DNA"/>
</dbReference>
<accession>A0ABU1V3Q0</accession>
<name>A0ABU1V3Q0_9GAMM</name>
<organism evidence="1 2">
    <name type="scientific">Cellvibrio fibrivorans</name>
    <dbReference type="NCBI Taxonomy" id="126350"/>
    <lineage>
        <taxon>Bacteria</taxon>
        <taxon>Pseudomonadati</taxon>
        <taxon>Pseudomonadota</taxon>
        <taxon>Gammaproteobacteria</taxon>
        <taxon>Cellvibrionales</taxon>
        <taxon>Cellvibrionaceae</taxon>
        <taxon>Cellvibrio</taxon>
    </lineage>
</organism>
<proteinExistence type="predicted"/>
<protein>
    <submittedName>
        <fullName evidence="1">Uncharacterized protein</fullName>
    </submittedName>
</protein>
<gene>
    <name evidence="1" type="ORF">J2X05_004139</name>
</gene>